<dbReference type="RefSeq" id="XP_017668249.1">
    <property type="nucleotide sequence ID" value="XM_017812760.1"/>
</dbReference>
<evidence type="ECO:0000313" key="3">
    <source>
        <dbReference type="RefSeq" id="XP_017668250.1"/>
    </source>
</evidence>
<protein>
    <submittedName>
        <fullName evidence="2 3">Uncharacterized protein LOC108496236 isoform X1</fullName>
    </submittedName>
</protein>
<evidence type="ECO:0000313" key="4">
    <source>
        <dbReference type="RefSeq" id="XP_017668251.1"/>
    </source>
</evidence>
<proteinExistence type="predicted"/>
<gene>
    <name evidence="2 3 4" type="primary">LOC108496236</name>
</gene>
<dbReference type="AlphaFoldDB" id="A0A6J0H2D0"/>
<evidence type="ECO:0000313" key="1">
    <source>
        <dbReference type="Proteomes" id="UP000504624"/>
    </source>
</evidence>
<evidence type="ECO:0000313" key="2">
    <source>
        <dbReference type="RefSeq" id="XP_017668249.1"/>
    </source>
</evidence>
<keyword evidence="1" id="KW-1185">Reference proteome</keyword>
<organism evidence="1 4">
    <name type="scientific">Lepidothrix coronata</name>
    <name type="common">blue-crowned manakin</name>
    <dbReference type="NCBI Taxonomy" id="321398"/>
    <lineage>
        <taxon>Eukaryota</taxon>
        <taxon>Metazoa</taxon>
        <taxon>Chordata</taxon>
        <taxon>Craniata</taxon>
        <taxon>Vertebrata</taxon>
        <taxon>Euteleostomi</taxon>
        <taxon>Archelosauria</taxon>
        <taxon>Archosauria</taxon>
        <taxon>Dinosauria</taxon>
        <taxon>Saurischia</taxon>
        <taxon>Theropoda</taxon>
        <taxon>Coelurosauria</taxon>
        <taxon>Aves</taxon>
        <taxon>Neognathae</taxon>
        <taxon>Neoaves</taxon>
        <taxon>Telluraves</taxon>
        <taxon>Australaves</taxon>
        <taxon>Passeriformes</taxon>
        <taxon>Pipridae</taxon>
        <taxon>Lepidothrix</taxon>
    </lineage>
</organism>
<reference evidence="2 3" key="1">
    <citation type="submission" date="2025-04" db="UniProtKB">
        <authorList>
            <consortium name="RefSeq"/>
        </authorList>
    </citation>
    <scope>IDENTIFICATION</scope>
</reference>
<sequence length="222" mass="25485">MKYFSLQNLPLELQRPTSSTNEGSRFWPGPEGYSKPPHIVAKGRNTLAFEKKCVASSPKNVVALFATVHCLRVLGDYNTGTDWRHFTVLSRPSWKQCLTLEEEFITYVTPTEPVTSYHHVSCSELDLARAGLALDERHHHTASPKQFLPVPSFQLGPSDHWDSVRLSCRNRIAFIWRWRTAGSIALTSVVMQRNNCHPRKVNAHLIYRRLQFVPEVHKLERV</sequence>
<dbReference type="Proteomes" id="UP000504624">
    <property type="component" value="Unplaced"/>
</dbReference>
<dbReference type="RefSeq" id="XP_017668251.1">
    <property type="nucleotide sequence ID" value="XM_017812762.1"/>
</dbReference>
<dbReference type="GeneID" id="108496236"/>
<name>A0A6J0H2D0_9PASS</name>
<accession>A0A6J0H2D0</accession>
<dbReference type="RefSeq" id="XP_017668250.1">
    <property type="nucleotide sequence ID" value="XM_017812761.1"/>
</dbReference>